<dbReference type="NCBIfam" id="TIGR00070">
    <property type="entry name" value="hisG"/>
    <property type="match status" value="1"/>
</dbReference>
<feature type="domain" description="Histidine biosynthesis HisG C-terminal" evidence="17">
    <location>
        <begin position="236"/>
        <end position="306"/>
    </location>
</feature>
<dbReference type="InterPro" id="IPR013820">
    <property type="entry name" value="ATP_PRibTrfase_cat"/>
</dbReference>
<evidence type="ECO:0000256" key="9">
    <source>
        <dbReference type="ARBA" id="ARBA00022723"/>
    </source>
</evidence>
<keyword evidence="10" id="KW-0547">Nucleotide-binding</keyword>
<evidence type="ECO:0000256" key="2">
    <source>
        <dbReference type="ARBA" id="ARBA00004496"/>
    </source>
</evidence>
<dbReference type="EC" id="2.4.2.17" evidence="4 15"/>
<evidence type="ECO:0000256" key="15">
    <source>
        <dbReference type="NCBIfam" id="TIGR00070"/>
    </source>
</evidence>
<organism evidence="18 19">
    <name type="scientific">Candidatus Kaiserbacteria bacterium RIFCSPHIGHO2_01_FULL_54_36b</name>
    <dbReference type="NCBI Taxonomy" id="1798483"/>
    <lineage>
        <taxon>Bacteria</taxon>
        <taxon>Candidatus Kaiseribacteriota</taxon>
    </lineage>
</organism>
<comment type="caution">
    <text evidence="18">The sequence shown here is derived from an EMBL/GenBank/DDBJ whole genome shotgun (WGS) entry which is preliminary data.</text>
</comment>
<name>A0A1F6CMM6_9BACT</name>
<dbReference type="GO" id="GO:0003879">
    <property type="term" value="F:ATP phosphoribosyltransferase activity"/>
    <property type="evidence" value="ECO:0007669"/>
    <property type="project" value="UniProtKB-UniRule"/>
</dbReference>
<evidence type="ECO:0000256" key="5">
    <source>
        <dbReference type="ARBA" id="ARBA00022490"/>
    </source>
</evidence>
<evidence type="ECO:0000256" key="1">
    <source>
        <dbReference type="ARBA" id="ARBA00000915"/>
    </source>
</evidence>
<keyword evidence="8 18" id="KW-0808">Transferase</keyword>
<protein>
    <recommendedName>
        <fullName evidence="4 15">ATP phosphoribosyltransferase</fullName>
        <ecNumber evidence="4 15">2.4.2.17</ecNumber>
    </recommendedName>
</protein>
<accession>A0A1F6CMM6</accession>
<comment type="catalytic activity">
    <reaction evidence="1">
        <text>1-(5-phospho-beta-D-ribosyl)-ATP + diphosphate = 5-phospho-alpha-D-ribose 1-diphosphate + ATP</text>
        <dbReference type="Rhea" id="RHEA:18473"/>
        <dbReference type="ChEBI" id="CHEBI:30616"/>
        <dbReference type="ChEBI" id="CHEBI:33019"/>
        <dbReference type="ChEBI" id="CHEBI:58017"/>
        <dbReference type="ChEBI" id="CHEBI:73183"/>
        <dbReference type="EC" id="2.4.2.17"/>
    </reaction>
</comment>
<evidence type="ECO:0000256" key="10">
    <source>
        <dbReference type="ARBA" id="ARBA00022741"/>
    </source>
</evidence>
<dbReference type="AlphaFoldDB" id="A0A1F6CMM6"/>
<evidence type="ECO:0000256" key="12">
    <source>
        <dbReference type="ARBA" id="ARBA00022842"/>
    </source>
</evidence>
<dbReference type="PANTHER" id="PTHR21403:SF10">
    <property type="entry name" value="ATP PHOSPHORIBOSYLTRANSFERASE"/>
    <property type="match status" value="1"/>
</dbReference>
<dbReference type="Gene3D" id="3.40.190.10">
    <property type="entry name" value="Periplasmic binding protein-like II"/>
    <property type="match status" value="2"/>
</dbReference>
<evidence type="ECO:0000256" key="3">
    <source>
        <dbReference type="ARBA" id="ARBA00004667"/>
    </source>
</evidence>
<keyword evidence="5" id="KW-0963">Cytoplasm</keyword>
<dbReference type="Proteomes" id="UP000176445">
    <property type="component" value="Unassembled WGS sequence"/>
</dbReference>
<dbReference type="GO" id="GO:0000287">
    <property type="term" value="F:magnesium ion binding"/>
    <property type="evidence" value="ECO:0007669"/>
    <property type="project" value="InterPro"/>
</dbReference>
<keyword evidence="11" id="KW-0067">ATP-binding</keyword>
<evidence type="ECO:0000256" key="13">
    <source>
        <dbReference type="ARBA" id="ARBA00023102"/>
    </source>
</evidence>
<comment type="subcellular location">
    <subcellularLocation>
        <location evidence="2">Cytoplasm</location>
    </subcellularLocation>
</comment>
<dbReference type="SUPFAM" id="SSF53850">
    <property type="entry name" value="Periplasmic binding protein-like II"/>
    <property type="match status" value="1"/>
</dbReference>
<keyword evidence="6" id="KW-0028">Amino-acid biosynthesis</keyword>
<sequence length="315" mass="34655">MEETMTKREFDPRRTIVLSDGKSLGENTLRMFAQASIDVSRTHLRDDVAALRGCPGFSMAVFGRADQVAWLVAQGYMAAGITGHDQVIEGCADVHTVVALPFNRATTGSELSCVIFTREDNKMATLRGMRMFKRTSVVTEYPREVAAYLQQHDIWADVIPCTGKAEMLVRIGIAEYGATITETGTSIRVNGLKIVRTPEVFRSTTLLVANKEMYAEPEVREYIDFLGRLLKGVLEARGKLLLAVNAPRDRADAISQYLVMRGATLSGPGIKDIHGRPELCAIDSVVPIDDLNEIQIELTRLGATGFIPLVPKTII</sequence>
<evidence type="ECO:0000313" key="19">
    <source>
        <dbReference type="Proteomes" id="UP000176445"/>
    </source>
</evidence>
<evidence type="ECO:0000259" key="16">
    <source>
        <dbReference type="Pfam" id="PF01634"/>
    </source>
</evidence>
<gene>
    <name evidence="18" type="ORF">A2704_02215</name>
</gene>
<dbReference type="Pfam" id="PF01634">
    <property type="entry name" value="HisG"/>
    <property type="match status" value="1"/>
</dbReference>
<evidence type="ECO:0000256" key="14">
    <source>
        <dbReference type="ARBA" id="ARBA00024861"/>
    </source>
</evidence>
<dbReference type="GO" id="GO:0005524">
    <property type="term" value="F:ATP binding"/>
    <property type="evidence" value="ECO:0007669"/>
    <property type="project" value="UniProtKB-KW"/>
</dbReference>
<comment type="pathway">
    <text evidence="3">Amino-acid biosynthesis; L-histidine biosynthesis; L-histidine from 5-phospho-alpha-D-ribose 1-diphosphate: step 1/9.</text>
</comment>
<evidence type="ECO:0000313" key="18">
    <source>
        <dbReference type="EMBL" id="OGG50484.1"/>
    </source>
</evidence>
<evidence type="ECO:0000256" key="7">
    <source>
        <dbReference type="ARBA" id="ARBA00022676"/>
    </source>
</evidence>
<dbReference type="UniPathway" id="UPA00031">
    <property type="reaction ID" value="UER00006"/>
</dbReference>
<dbReference type="InterPro" id="IPR013115">
    <property type="entry name" value="HisG_C"/>
</dbReference>
<dbReference type="PANTHER" id="PTHR21403">
    <property type="entry name" value="ATP PHOSPHORIBOSYLTRANSFERASE ATP-PRTASE"/>
    <property type="match status" value="1"/>
</dbReference>
<evidence type="ECO:0000259" key="17">
    <source>
        <dbReference type="Pfam" id="PF08029"/>
    </source>
</evidence>
<evidence type="ECO:0000256" key="4">
    <source>
        <dbReference type="ARBA" id="ARBA00011946"/>
    </source>
</evidence>
<dbReference type="InterPro" id="IPR001348">
    <property type="entry name" value="ATP_PRibTrfase_HisG"/>
</dbReference>
<dbReference type="GO" id="GO:0000105">
    <property type="term" value="P:L-histidine biosynthetic process"/>
    <property type="evidence" value="ECO:0007669"/>
    <property type="project" value="UniProtKB-UniRule"/>
</dbReference>
<dbReference type="NCBIfam" id="TIGR03455">
    <property type="entry name" value="HisG_C-term"/>
    <property type="match status" value="1"/>
</dbReference>
<evidence type="ECO:0000256" key="8">
    <source>
        <dbReference type="ARBA" id="ARBA00022679"/>
    </source>
</evidence>
<comment type="function">
    <text evidence="14">Catalyzes the condensation of ATP and 5-phosphoribose 1-diphosphate to form N'-(5'-phosphoribosyl)-ATP (PR-ATP). Has a crucial role in the pathway because the rate of histidine biosynthesis seems to be controlled primarily by regulation of HisG enzymatic activity.</text>
</comment>
<dbReference type="Pfam" id="PF08029">
    <property type="entry name" value="HisG_C"/>
    <property type="match status" value="1"/>
</dbReference>
<keyword evidence="9" id="KW-0479">Metal-binding</keyword>
<proteinExistence type="predicted"/>
<reference evidence="18 19" key="1">
    <citation type="journal article" date="2016" name="Nat. Commun.">
        <title>Thousands of microbial genomes shed light on interconnected biogeochemical processes in an aquifer system.</title>
        <authorList>
            <person name="Anantharaman K."/>
            <person name="Brown C.T."/>
            <person name="Hug L.A."/>
            <person name="Sharon I."/>
            <person name="Castelle C.J."/>
            <person name="Probst A.J."/>
            <person name="Thomas B.C."/>
            <person name="Singh A."/>
            <person name="Wilkins M.J."/>
            <person name="Karaoz U."/>
            <person name="Brodie E.L."/>
            <person name="Williams K.H."/>
            <person name="Hubbard S.S."/>
            <person name="Banfield J.F."/>
        </authorList>
    </citation>
    <scope>NUCLEOTIDE SEQUENCE [LARGE SCALE GENOMIC DNA]</scope>
</reference>
<keyword evidence="7 18" id="KW-0328">Glycosyltransferase</keyword>
<feature type="domain" description="ATP phosphoribosyltransferase catalytic" evidence="16">
    <location>
        <begin position="64"/>
        <end position="220"/>
    </location>
</feature>
<evidence type="ECO:0000256" key="6">
    <source>
        <dbReference type="ARBA" id="ARBA00022605"/>
    </source>
</evidence>
<keyword evidence="13" id="KW-0368">Histidine biosynthesis</keyword>
<dbReference type="EMBL" id="MFKW01000051">
    <property type="protein sequence ID" value="OGG50484.1"/>
    <property type="molecule type" value="Genomic_DNA"/>
</dbReference>
<dbReference type="GO" id="GO:0005737">
    <property type="term" value="C:cytoplasm"/>
    <property type="evidence" value="ECO:0007669"/>
    <property type="project" value="UniProtKB-SubCell"/>
</dbReference>
<evidence type="ECO:0000256" key="11">
    <source>
        <dbReference type="ARBA" id="ARBA00022840"/>
    </source>
</evidence>
<keyword evidence="12" id="KW-0460">Magnesium</keyword>